<reference evidence="1 2" key="1">
    <citation type="submission" date="2013-12" db="EMBL/GenBank/DDBJ databases">
        <title>Draft genome of the parsitic nematode Ancylostoma duodenale.</title>
        <authorList>
            <person name="Mitreva M."/>
        </authorList>
    </citation>
    <scope>NUCLEOTIDE SEQUENCE [LARGE SCALE GENOMIC DNA]</scope>
    <source>
        <strain evidence="1 2">Zhejiang</strain>
    </source>
</reference>
<evidence type="ECO:0000313" key="1">
    <source>
        <dbReference type="EMBL" id="KIH63792.1"/>
    </source>
</evidence>
<dbReference type="EMBL" id="KN728430">
    <property type="protein sequence ID" value="KIH63792.1"/>
    <property type="molecule type" value="Genomic_DNA"/>
</dbReference>
<keyword evidence="2" id="KW-1185">Reference proteome</keyword>
<accession>A0A0C2DME3</accession>
<dbReference type="Proteomes" id="UP000054047">
    <property type="component" value="Unassembled WGS sequence"/>
</dbReference>
<sequence length="143" mass="15887">MWNKENTGADKSTVDKFVDRGQGGEFVVVPKEVDEAINEQHLKDVNNVSNDSAMQTVFELLNKYYENINMHALSTAHAARLDGVGEALESFVVALQALQPVVHRSHLRAHRCKLRQDPLQQNGLVVGGVEADVVELVHVFTEI</sequence>
<evidence type="ECO:0000313" key="2">
    <source>
        <dbReference type="Proteomes" id="UP000054047"/>
    </source>
</evidence>
<name>A0A0C2DME3_9BILA</name>
<proteinExistence type="predicted"/>
<gene>
    <name evidence="1" type="ORF">ANCDUO_05903</name>
</gene>
<dbReference type="AlphaFoldDB" id="A0A0C2DME3"/>
<protein>
    <submittedName>
        <fullName evidence="1">Uncharacterized protein</fullName>
    </submittedName>
</protein>
<organism evidence="1 2">
    <name type="scientific">Ancylostoma duodenale</name>
    <dbReference type="NCBI Taxonomy" id="51022"/>
    <lineage>
        <taxon>Eukaryota</taxon>
        <taxon>Metazoa</taxon>
        <taxon>Ecdysozoa</taxon>
        <taxon>Nematoda</taxon>
        <taxon>Chromadorea</taxon>
        <taxon>Rhabditida</taxon>
        <taxon>Rhabditina</taxon>
        <taxon>Rhabditomorpha</taxon>
        <taxon>Strongyloidea</taxon>
        <taxon>Ancylostomatidae</taxon>
        <taxon>Ancylostomatinae</taxon>
        <taxon>Ancylostoma</taxon>
    </lineage>
</organism>